<sequence>MEIQVAIVSDQVLANLIPALMDRPERVVLVCSESMRQREQGKRQKSVLARHGVSAHVWNRDIPEGPLDAIRRFAWDLAETLQDQHPEAAITLNATGGTKLMMLGMVEAFRNVSKRIIYTNTAQARLEVVHDESSDENPPPMPMADVLDVQQYLAAQGFRLQTTDDQGPSWAAGAEARKPATKFLGRNASKLEELIGVLNALAASVFLPDQRRESADAMRDAHPVQHFRRSPRGIWRDALQQLCTVGLLRWDGDCEIEFLNREAVRFVNGGWLEEYAWHIVRDAGVADCRAGVRGVWDGAEQARNEFDVMACHRNQLLFIECKTLKFDSGQNDNEIAYKVESLGRDTRGLFGQTWLVTARTPSDVLRDRARQARFEVIGPLELPKLQQRVKQWMGHLQGGCA</sequence>
<evidence type="ECO:0000313" key="4">
    <source>
        <dbReference type="Proteomes" id="UP000005289"/>
    </source>
</evidence>
<name>W0DNC2_9GAMM</name>
<dbReference type="KEGG" id="tti:THITH_09270"/>
<dbReference type="InterPro" id="IPR015093">
    <property type="entry name" value="Card1_endonucl_dom"/>
</dbReference>
<proteinExistence type="predicted"/>
<feature type="domain" description="Card1 CARF" evidence="2">
    <location>
        <begin position="3"/>
        <end position="152"/>
    </location>
</feature>
<organism evidence="3 4">
    <name type="scientific">Thioalkalivibrio paradoxus ARh 1</name>
    <dbReference type="NCBI Taxonomy" id="713585"/>
    <lineage>
        <taxon>Bacteria</taxon>
        <taxon>Pseudomonadati</taxon>
        <taxon>Pseudomonadota</taxon>
        <taxon>Gammaproteobacteria</taxon>
        <taxon>Chromatiales</taxon>
        <taxon>Ectothiorhodospiraceae</taxon>
        <taxon>Thioalkalivibrio</taxon>
    </lineage>
</organism>
<dbReference type="SUPFAM" id="SSF52980">
    <property type="entry name" value="Restriction endonuclease-like"/>
    <property type="match status" value="1"/>
</dbReference>
<protein>
    <recommendedName>
        <fullName evidence="5">CRISPR-associated protein</fullName>
    </recommendedName>
</protein>
<dbReference type="Pfam" id="PF09002">
    <property type="entry name" value="Card1_endonuc"/>
    <property type="match status" value="1"/>
</dbReference>
<dbReference type="InterPro" id="IPR011335">
    <property type="entry name" value="Restrct_endonuc-II-like"/>
</dbReference>
<reference evidence="3 4" key="1">
    <citation type="submission" date="2013-12" db="EMBL/GenBank/DDBJ databases">
        <authorList>
            <consortium name="DOE Joint Genome Institute"/>
            <person name="Muyzer G."/>
            <person name="Huntemann M."/>
            <person name="Han J."/>
            <person name="Chen A."/>
            <person name="Kyrpides N."/>
            <person name="Mavromatis K."/>
            <person name="Markowitz V."/>
            <person name="Palaniappan K."/>
            <person name="Ivanova N."/>
            <person name="Schaumberg A."/>
            <person name="Pati A."/>
            <person name="Liolios K."/>
            <person name="Nordberg H.P."/>
            <person name="Cantor M.N."/>
            <person name="Hua S.X."/>
            <person name="Woyke T."/>
        </authorList>
    </citation>
    <scope>NUCLEOTIDE SEQUENCE [LARGE SCALE GENOMIC DNA]</scope>
    <source>
        <strain evidence="3 4">ARh 1</strain>
    </source>
</reference>
<evidence type="ECO:0000259" key="2">
    <source>
        <dbReference type="Pfam" id="PF23400"/>
    </source>
</evidence>
<dbReference type="STRING" id="713585.THITH_09270"/>
<evidence type="ECO:0008006" key="5">
    <source>
        <dbReference type="Google" id="ProtNLM"/>
    </source>
</evidence>
<accession>W0DNC2</accession>
<evidence type="ECO:0000259" key="1">
    <source>
        <dbReference type="Pfam" id="PF09002"/>
    </source>
</evidence>
<dbReference type="GO" id="GO:0003676">
    <property type="term" value="F:nucleic acid binding"/>
    <property type="evidence" value="ECO:0007669"/>
    <property type="project" value="InterPro"/>
</dbReference>
<gene>
    <name evidence="3" type="ORF">THITH_09270</name>
</gene>
<dbReference type="Gene3D" id="3.40.50.10770">
    <property type="entry name" value="Hypothetical protein VC1899 like domain (Restriction endonuclease-like)"/>
    <property type="match status" value="1"/>
</dbReference>
<evidence type="ECO:0000313" key="3">
    <source>
        <dbReference type="EMBL" id="AHF00095.1"/>
    </source>
</evidence>
<dbReference type="Pfam" id="PF23400">
    <property type="entry name" value="CARF_Card1"/>
    <property type="match status" value="1"/>
</dbReference>
<dbReference type="HOGENOM" id="CLU_051128_0_0_6"/>
<dbReference type="AlphaFoldDB" id="W0DNC2"/>
<dbReference type="EMBL" id="CP007029">
    <property type="protein sequence ID" value="AHF00095.1"/>
    <property type="molecule type" value="Genomic_DNA"/>
</dbReference>
<feature type="domain" description="Card1 endonuclease" evidence="1">
    <location>
        <begin position="261"/>
        <end position="394"/>
    </location>
</feature>
<dbReference type="OrthoDB" id="8477283at2"/>
<dbReference type="Proteomes" id="UP000005289">
    <property type="component" value="Chromosome"/>
</dbReference>
<dbReference type="InterPro" id="IPR056339">
    <property type="entry name" value="CARF_Card1"/>
</dbReference>
<dbReference type="InterPro" id="IPR011856">
    <property type="entry name" value="tRNA_endonuc-like_dom_sf"/>
</dbReference>
<dbReference type="Gene3D" id="3.40.1350.10">
    <property type="match status" value="1"/>
</dbReference>
<keyword evidence="4" id="KW-1185">Reference proteome</keyword>
<dbReference type="RefSeq" id="WP_006747397.1">
    <property type="nucleotide sequence ID" value="NZ_CP007029.1"/>
</dbReference>